<proteinExistence type="predicted"/>
<gene>
    <name evidence="1" type="ORF">MENTE1834_LOCUS7054</name>
</gene>
<dbReference type="Proteomes" id="UP001497535">
    <property type="component" value="Unassembled WGS sequence"/>
</dbReference>
<dbReference type="EMBL" id="CAVMJV010000005">
    <property type="protein sequence ID" value="CAK5029913.1"/>
    <property type="molecule type" value="Genomic_DNA"/>
</dbReference>
<reference evidence="1" key="1">
    <citation type="submission" date="2023-11" db="EMBL/GenBank/DDBJ databases">
        <authorList>
            <person name="Poullet M."/>
        </authorList>
    </citation>
    <scope>NUCLEOTIDE SEQUENCE</scope>
    <source>
        <strain evidence="1">E1834</strain>
    </source>
</reference>
<organism evidence="1 2">
    <name type="scientific">Meloidogyne enterolobii</name>
    <name type="common">Root-knot nematode worm</name>
    <name type="synonym">Meloidogyne mayaguensis</name>
    <dbReference type="NCBI Taxonomy" id="390850"/>
    <lineage>
        <taxon>Eukaryota</taxon>
        <taxon>Metazoa</taxon>
        <taxon>Ecdysozoa</taxon>
        <taxon>Nematoda</taxon>
        <taxon>Chromadorea</taxon>
        <taxon>Rhabditida</taxon>
        <taxon>Tylenchina</taxon>
        <taxon>Tylenchomorpha</taxon>
        <taxon>Tylenchoidea</taxon>
        <taxon>Meloidogynidae</taxon>
        <taxon>Meloidogyninae</taxon>
        <taxon>Meloidogyne</taxon>
    </lineage>
</organism>
<accession>A0ACB0Y2Z7</accession>
<keyword evidence="2" id="KW-1185">Reference proteome</keyword>
<comment type="caution">
    <text evidence="1">The sequence shown here is derived from an EMBL/GenBank/DDBJ whole genome shotgun (WGS) entry which is preliminary data.</text>
</comment>
<evidence type="ECO:0000313" key="1">
    <source>
        <dbReference type="EMBL" id="CAK5029913.1"/>
    </source>
</evidence>
<sequence length="381" mass="43625">MLYKRGIMEFNNGNSSLASTSSSLQIQNEIGCGDVKFGENSEITNRCYSSSENVASSSFGDNYGNISTNSDQEDSLLQTTKLFLGGEWIEIPNALINDEFTFRSAINKESFQSLSQAAKNHLNRYLPDGACLDEVLSCTFSTDKNFFFGNPMEKFFKKISDGYFSSFDQVQLRDHKRVLYDHYIRHYHMNLLKNLLVSRHALLEATSKQKASLVEHSRDSLTSVSSSIKHLLGELKPQSSNTKLKTNKLNYSRRRLAKHSNVRRRAKIRARLMIDDCRVKSGQNPGLSSDESAQGFSSLFYFENIFLEECSIQPLPQNSRSTMFTEKFPVDLDLYQPIKLRDVADLYREYRYLREVEPVTAIFLINFSFIFRIAQVLILVT</sequence>
<protein>
    <submittedName>
        <fullName evidence="1">Uncharacterized protein</fullName>
    </submittedName>
</protein>
<evidence type="ECO:0000313" key="2">
    <source>
        <dbReference type="Proteomes" id="UP001497535"/>
    </source>
</evidence>
<name>A0ACB0Y2Z7_MELEN</name>